<comment type="caution">
    <text evidence="2">The sequence shown here is derived from an EMBL/GenBank/DDBJ whole genome shotgun (WGS) entry which is preliminary data.</text>
</comment>
<reference evidence="2 3" key="1">
    <citation type="submission" date="2015-11" db="EMBL/GenBank/DDBJ databases">
        <title>Genomes and virulence difference between two physiological races of Phytophthora nicotianae.</title>
        <authorList>
            <person name="Liu H."/>
            <person name="Ma X."/>
            <person name="Yu H."/>
            <person name="Fang D."/>
            <person name="Li Y."/>
            <person name="Wang X."/>
            <person name="Wang W."/>
            <person name="Dong Y."/>
            <person name="Xiao B."/>
        </authorList>
    </citation>
    <scope>NUCLEOTIDE SEQUENCE [LARGE SCALE GENOMIC DNA]</scope>
    <source>
        <strain evidence="3">race 1</strain>
    </source>
</reference>
<dbReference type="AlphaFoldDB" id="A0A0W8CGP0"/>
<protein>
    <submittedName>
        <fullName evidence="2">Regucalcin</fullName>
    </submittedName>
</protein>
<sequence>MCPSTTSTCWEKFHQFYYPNALFTDKGNVRRHSELAKLKDAHEPRSHLGGAIDHALDNEGNGYTQGLAAFGVGGNAPPRLVAFGSGNLSTGLVAPGPDGDSRLDNRPGSVVASKLSGVCSDVREIGCTSERRGEARLRGRGAVVTDGDDTHGLDGGAALADLPTTTSADLAVMTRADLETEGGIGLGGAAGAAGVGGARSLDGPRGVNGSKALNDAAFTDSEDGREFGDAAGPGGVAHTVGSRSARRLVSNDGRGHGGDDDHRLGDGSRGLSGAAGIVSDGDAHELGGAHGITGDSHDVWATVTLGRDDTAPSRVAAAARSLGCEAAFALGDGTHEQREDFD</sequence>
<gene>
    <name evidence="2" type="ORF">AM588_10000516</name>
</gene>
<organism evidence="2 3">
    <name type="scientific">Phytophthora nicotianae</name>
    <name type="common">Potato buckeye rot agent</name>
    <name type="synonym">Phytophthora parasitica</name>
    <dbReference type="NCBI Taxonomy" id="4792"/>
    <lineage>
        <taxon>Eukaryota</taxon>
        <taxon>Sar</taxon>
        <taxon>Stramenopiles</taxon>
        <taxon>Oomycota</taxon>
        <taxon>Peronosporomycetes</taxon>
        <taxon>Peronosporales</taxon>
        <taxon>Peronosporaceae</taxon>
        <taxon>Phytophthora</taxon>
    </lineage>
</organism>
<feature type="region of interest" description="Disordered" evidence="1">
    <location>
        <begin position="224"/>
        <end position="279"/>
    </location>
</feature>
<accession>A0A0W8CGP0</accession>
<evidence type="ECO:0000313" key="2">
    <source>
        <dbReference type="EMBL" id="KUF83302.1"/>
    </source>
</evidence>
<proteinExistence type="predicted"/>
<dbReference type="EMBL" id="LNFP01002452">
    <property type="protein sequence ID" value="KUF83302.1"/>
    <property type="molecule type" value="Genomic_DNA"/>
</dbReference>
<dbReference type="Proteomes" id="UP000054636">
    <property type="component" value="Unassembled WGS sequence"/>
</dbReference>
<feature type="compositionally biased region" description="Basic and acidic residues" evidence="1">
    <location>
        <begin position="253"/>
        <end position="266"/>
    </location>
</feature>
<evidence type="ECO:0000256" key="1">
    <source>
        <dbReference type="SAM" id="MobiDB-lite"/>
    </source>
</evidence>
<evidence type="ECO:0000313" key="3">
    <source>
        <dbReference type="Proteomes" id="UP000054636"/>
    </source>
</evidence>
<name>A0A0W8CGP0_PHYNI</name>